<dbReference type="Gene3D" id="1.10.1740.10">
    <property type="match status" value="1"/>
</dbReference>
<dbReference type="InterPro" id="IPR013249">
    <property type="entry name" value="RNA_pol_sigma70_r4_t2"/>
</dbReference>
<dbReference type="GO" id="GO:0016987">
    <property type="term" value="F:sigma factor activity"/>
    <property type="evidence" value="ECO:0007669"/>
    <property type="project" value="UniProtKB-KW"/>
</dbReference>
<dbReference type="InterPro" id="IPR007627">
    <property type="entry name" value="RNA_pol_sigma70_r2"/>
</dbReference>
<dbReference type="RefSeq" id="WP_035015391.1">
    <property type="nucleotide sequence ID" value="NZ_ARZY01000027.1"/>
</dbReference>
<reference evidence="7 8" key="1">
    <citation type="journal article" date="2014" name="Genome Announc.">
        <title>Draft Genome Sequence of the Agar-Degrading Bacterium Catenovulum sp. Strain DS-2, Isolated from Intestines of Haliotis diversicolor.</title>
        <authorList>
            <person name="Shan D."/>
            <person name="Li X."/>
            <person name="Gu Z."/>
            <person name="Wei G."/>
            <person name="Gao Z."/>
            <person name="Shao Z."/>
        </authorList>
    </citation>
    <scope>NUCLEOTIDE SEQUENCE [LARGE SCALE GENOMIC DNA]</scope>
    <source>
        <strain evidence="7 8">DS-2</strain>
    </source>
</reference>
<dbReference type="InterPro" id="IPR039425">
    <property type="entry name" value="RNA_pol_sigma-70-like"/>
</dbReference>
<proteinExistence type="inferred from homology"/>
<evidence type="ECO:0000313" key="8">
    <source>
        <dbReference type="Proteomes" id="UP000019276"/>
    </source>
</evidence>
<dbReference type="EMBL" id="ARZY01000027">
    <property type="protein sequence ID" value="EWH09224.1"/>
    <property type="molecule type" value="Genomic_DNA"/>
</dbReference>
<dbReference type="GO" id="GO:0003677">
    <property type="term" value="F:DNA binding"/>
    <property type="evidence" value="ECO:0007669"/>
    <property type="project" value="InterPro"/>
</dbReference>
<evidence type="ECO:0000259" key="6">
    <source>
        <dbReference type="Pfam" id="PF08281"/>
    </source>
</evidence>
<dbReference type="InterPro" id="IPR014284">
    <property type="entry name" value="RNA_pol_sigma-70_dom"/>
</dbReference>
<dbReference type="PANTHER" id="PTHR43133:SF63">
    <property type="entry name" value="RNA POLYMERASE SIGMA FACTOR FECI-RELATED"/>
    <property type="match status" value="1"/>
</dbReference>
<dbReference type="Pfam" id="PF04542">
    <property type="entry name" value="Sigma70_r2"/>
    <property type="match status" value="1"/>
</dbReference>
<dbReference type="OrthoDB" id="6689546at2"/>
<dbReference type="NCBIfam" id="TIGR02937">
    <property type="entry name" value="sigma70-ECF"/>
    <property type="match status" value="1"/>
</dbReference>
<dbReference type="Pfam" id="PF08281">
    <property type="entry name" value="Sigma70_r4_2"/>
    <property type="match status" value="1"/>
</dbReference>
<evidence type="ECO:0000256" key="1">
    <source>
        <dbReference type="ARBA" id="ARBA00010641"/>
    </source>
</evidence>
<comment type="similarity">
    <text evidence="1">Belongs to the sigma-70 factor family. ECF subfamily.</text>
</comment>
<dbReference type="STRING" id="1328313.DS2_13724"/>
<keyword evidence="8" id="KW-1185">Reference proteome</keyword>
<dbReference type="InterPro" id="IPR036388">
    <property type="entry name" value="WH-like_DNA-bd_sf"/>
</dbReference>
<keyword evidence="3" id="KW-0731">Sigma factor</keyword>
<dbReference type="InterPro" id="IPR013325">
    <property type="entry name" value="RNA_pol_sigma_r2"/>
</dbReference>
<dbReference type="GO" id="GO:0006352">
    <property type="term" value="P:DNA-templated transcription initiation"/>
    <property type="evidence" value="ECO:0007669"/>
    <property type="project" value="InterPro"/>
</dbReference>
<evidence type="ECO:0000256" key="2">
    <source>
        <dbReference type="ARBA" id="ARBA00023015"/>
    </source>
</evidence>
<evidence type="ECO:0000313" key="7">
    <source>
        <dbReference type="EMBL" id="EWH09224.1"/>
    </source>
</evidence>
<dbReference type="PANTHER" id="PTHR43133">
    <property type="entry name" value="RNA POLYMERASE ECF-TYPE SIGMA FACTO"/>
    <property type="match status" value="1"/>
</dbReference>
<gene>
    <name evidence="7" type="ORF">DS2_13724</name>
</gene>
<evidence type="ECO:0000259" key="5">
    <source>
        <dbReference type="Pfam" id="PF04542"/>
    </source>
</evidence>
<accession>W7Q8S9</accession>
<dbReference type="AlphaFoldDB" id="W7Q8S9"/>
<dbReference type="SUPFAM" id="SSF88659">
    <property type="entry name" value="Sigma3 and sigma4 domains of RNA polymerase sigma factors"/>
    <property type="match status" value="1"/>
</dbReference>
<comment type="caution">
    <text evidence="7">The sequence shown here is derived from an EMBL/GenBank/DDBJ whole genome shotgun (WGS) entry which is preliminary data.</text>
</comment>
<sequence>MSNLLNAFLGQQQRLRQIVSKYRANPNDVDELVQETFALGLAHAQNSTISQPDRFLKKIAKNLAITQSRRKSNTNEMQFDDIDQLPLDQLTSAMQDEKIHIHQQCALLQKLIDEMPETIRESLILRRIEGYSYKAIASKLGTSVSTVEKRVAKALVLLYSGLKANGVAAADYEDISSINISIEAFNPKATYGKSFSSSKLK</sequence>
<dbReference type="SUPFAM" id="SSF88946">
    <property type="entry name" value="Sigma2 domain of RNA polymerase sigma factors"/>
    <property type="match status" value="1"/>
</dbReference>
<dbReference type="InterPro" id="IPR013324">
    <property type="entry name" value="RNA_pol_sigma_r3/r4-like"/>
</dbReference>
<dbReference type="Proteomes" id="UP000019276">
    <property type="component" value="Unassembled WGS sequence"/>
</dbReference>
<keyword evidence="4" id="KW-0804">Transcription</keyword>
<name>W7Q8S9_9ALTE</name>
<keyword evidence="2" id="KW-0805">Transcription regulation</keyword>
<protein>
    <submittedName>
        <fullName evidence="7">ECF subfamily RNA polymerase sigma-24 subunit</fullName>
    </submittedName>
</protein>
<evidence type="ECO:0000256" key="4">
    <source>
        <dbReference type="ARBA" id="ARBA00023163"/>
    </source>
</evidence>
<organism evidence="7 8">
    <name type="scientific">Catenovulum agarivorans DS-2</name>
    <dbReference type="NCBI Taxonomy" id="1328313"/>
    <lineage>
        <taxon>Bacteria</taxon>
        <taxon>Pseudomonadati</taxon>
        <taxon>Pseudomonadota</taxon>
        <taxon>Gammaproteobacteria</taxon>
        <taxon>Alteromonadales</taxon>
        <taxon>Alteromonadaceae</taxon>
        <taxon>Catenovulum</taxon>
    </lineage>
</organism>
<evidence type="ECO:0000256" key="3">
    <source>
        <dbReference type="ARBA" id="ARBA00023082"/>
    </source>
</evidence>
<dbReference type="Gene3D" id="1.10.10.10">
    <property type="entry name" value="Winged helix-like DNA-binding domain superfamily/Winged helix DNA-binding domain"/>
    <property type="match status" value="1"/>
</dbReference>
<dbReference type="CDD" id="cd06171">
    <property type="entry name" value="Sigma70_r4"/>
    <property type="match status" value="1"/>
</dbReference>
<dbReference type="eggNOG" id="COG1595">
    <property type="taxonomic scope" value="Bacteria"/>
</dbReference>
<feature type="domain" description="RNA polymerase sigma factor 70 region 4 type 2" evidence="6">
    <location>
        <begin position="107"/>
        <end position="156"/>
    </location>
</feature>
<feature type="domain" description="RNA polymerase sigma-70 region 2" evidence="5">
    <location>
        <begin position="12"/>
        <end position="72"/>
    </location>
</feature>